<dbReference type="RefSeq" id="WP_020934497.1">
    <property type="nucleotide sequence ID" value="NC_021915.1"/>
</dbReference>
<sequence length="352" mass="37158">MSTAARIAALSLTAATALALTACGGTDSEPTSAAPTPTTVETSTATTAPTTESETSPETTLPDQAALTEVDAERFLHPDTYGYMVTFAEGTTCTVWESDSGDNPTVDCDFPFPNDVLVEAEIPPMATHPNNMAVANTIRFQPSTGFVPRALYQENMPGQPTTWAVLNPGETVTVLGVTFEHLDESTVTGSHGEHAFRIEDGQFSSTSWSAVGTASEGTEASGGELDPEDFRVSPTAFTVISADDRVNCLINTADSGNGVYCATLFDPPLSGQSELTGQEEQFNSFHLDDDGTFRPFHASSSLSLTDGKRLRPGESVTIHGTRFSQLDDVTFETVNGDARTTVADGAFTSGAR</sequence>
<organism evidence="3 4">
    <name type="scientific">Corynebacterium maris DSM 45190</name>
    <dbReference type="NCBI Taxonomy" id="1224163"/>
    <lineage>
        <taxon>Bacteria</taxon>
        <taxon>Bacillati</taxon>
        <taxon>Actinomycetota</taxon>
        <taxon>Actinomycetes</taxon>
        <taxon>Mycobacteriales</taxon>
        <taxon>Corynebacteriaceae</taxon>
        <taxon>Corynebacterium</taxon>
    </lineage>
</organism>
<dbReference type="KEGG" id="cmd:B841_05455"/>
<gene>
    <name evidence="3" type="ORF">B841_05455</name>
</gene>
<reference evidence="3 4" key="1">
    <citation type="submission" date="2012-11" db="EMBL/GenBank/DDBJ databases">
        <title>The complete genome sequence of Corynebacterium maris Coryn-1 (=DSM 45190).</title>
        <authorList>
            <person name="Schaffert L."/>
            <person name="Albersmeier A."/>
            <person name="Kalinowski J."/>
            <person name="Ruckert C."/>
        </authorList>
    </citation>
    <scope>NUCLEOTIDE SEQUENCE [LARGE SCALE GENOMIC DNA]</scope>
    <source>
        <strain evidence="4">Coryn-1</strain>
    </source>
</reference>
<feature type="region of interest" description="Disordered" evidence="1">
    <location>
        <begin position="25"/>
        <end position="62"/>
    </location>
</feature>
<dbReference type="Proteomes" id="UP000015388">
    <property type="component" value="Chromosome"/>
</dbReference>
<dbReference type="STRING" id="1224163.B841_05455"/>
<feature type="compositionally biased region" description="Low complexity" evidence="1">
    <location>
        <begin position="25"/>
        <end position="60"/>
    </location>
</feature>
<evidence type="ECO:0000313" key="4">
    <source>
        <dbReference type="Proteomes" id="UP000015388"/>
    </source>
</evidence>
<evidence type="ECO:0008006" key="5">
    <source>
        <dbReference type="Google" id="ProtNLM"/>
    </source>
</evidence>
<feature type="signal peptide" evidence="2">
    <location>
        <begin position="1"/>
        <end position="19"/>
    </location>
</feature>
<dbReference type="PATRIC" id="fig|1224163.3.peg.1093"/>
<dbReference type="EMBL" id="CP003924">
    <property type="protein sequence ID" value="AGS34564.1"/>
    <property type="molecule type" value="Genomic_DNA"/>
</dbReference>
<dbReference type="OrthoDB" id="10002203at2"/>
<feature type="chain" id="PRO_5039272769" description="Lipoprotein" evidence="2">
    <location>
        <begin position="20"/>
        <end position="352"/>
    </location>
</feature>
<dbReference type="eggNOG" id="ENOG5031IWJ">
    <property type="taxonomic scope" value="Bacteria"/>
</dbReference>
<protein>
    <recommendedName>
        <fullName evidence="5">Lipoprotein</fullName>
    </recommendedName>
</protein>
<evidence type="ECO:0000256" key="2">
    <source>
        <dbReference type="SAM" id="SignalP"/>
    </source>
</evidence>
<keyword evidence="4" id="KW-1185">Reference proteome</keyword>
<evidence type="ECO:0000256" key="1">
    <source>
        <dbReference type="SAM" id="MobiDB-lite"/>
    </source>
</evidence>
<dbReference type="PROSITE" id="PS51257">
    <property type="entry name" value="PROKAR_LIPOPROTEIN"/>
    <property type="match status" value="1"/>
</dbReference>
<evidence type="ECO:0000313" key="3">
    <source>
        <dbReference type="EMBL" id="AGS34564.1"/>
    </source>
</evidence>
<name>S5STU0_9CORY</name>
<accession>S5STU0</accession>
<keyword evidence="2" id="KW-0732">Signal</keyword>
<feature type="region of interest" description="Disordered" evidence="1">
    <location>
        <begin position="210"/>
        <end position="229"/>
    </location>
</feature>
<dbReference type="AlphaFoldDB" id="S5STU0"/>
<proteinExistence type="predicted"/>
<dbReference type="HOGENOM" id="CLU_786901_0_0_11"/>